<dbReference type="InterPro" id="IPR013766">
    <property type="entry name" value="Thioredoxin_domain"/>
</dbReference>
<dbReference type="InterPro" id="IPR036249">
    <property type="entry name" value="Thioredoxin-like_sf"/>
</dbReference>
<organism evidence="2 3">
    <name type="scientific">Archaeoglobus fulgidus DSM 8774</name>
    <dbReference type="NCBI Taxonomy" id="1344584"/>
    <lineage>
        <taxon>Archaea</taxon>
        <taxon>Methanobacteriati</taxon>
        <taxon>Methanobacteriota</taxon>
        <taxon>Archaeoglobi</taxon>
        <taxon>Archaeoglobales</taxon>
        <taxon>Archaeoglobaceae</taxon>
        <taxon>Archaeoglobus</taxon>
    </lineage>
</organism>
<gene>
    <name evidence="2" type="ORF">AFULGI_00008500</name>
</gene>
<dbReference type="Pfam" id="PF00085">
    <property type="entry name" value="Thioredoxin"/>
    <property type="match status" value="1"/>
</dbReference>
<feature type="domain" description="Thioredoxin" evidence="1">
    <location>
        <begin position="5"/>
        <end position="74"/>
    </location>
</feature>
<dbReference type="Proteomes" id="UP000028501">
    <property type="component" value="Chromosome"/>
</dbReference>
<evidence type="ECO:0000313" key="2">
    <source>
        <dbReference type="EMBL" id="AIG97645.1"/>
    </source>
</evidence>
<dbReference type="CDD" id="cd02947">
    <property type="entry name" value="TRX_family"/>
    <property type="match status" value="1"/>
</dbReference>
<dbReference type="Gene3D" id="3.40.30.10">
    <property type="entry name" value="Glutaredoxin"/>
    <property type="match status" value="1"/>
</dbReference>
<proteinExistence type="predicted"/>
<evidence type="ECO:0000259" key="1">
    <source>
        <dbReference type="Pfam" id="PF00085"/>
    </source>
</evidence>
<dbReference type="GeneID" id="24794367"/>
<dbReference type="GO" id="GO:0015035">
    <property type="term" value="F:protein-disulfide reductase activity"/>
    <property type="evidence" value="ECO:0007669"/>
    <property type="project" value="TreeGrafter"/>
</dbReference>
<dbReference type="KEGG" id="afg:AFULGI_00008500"/>
<protein>
    <submittedName>
        <fullName evidence="2">Thioredoxin domain protein-containing protein</fullName>
    </submittedName>
</protein>
<dbReference type="PANTHER" id="PTHR45663">
    <property type="entry name" value="GEO12009P1"/>
    <property type="match status" value="1"/>
</dbReference>
<name>A0A075WB95_ARCFL</name>
<dbReference type="GO" id="GO:0005737">
    <property type="term" value="C:cytoplasm"/>
    <property type="evidence" value="ECO:0007669"/>
    <property type="project" value="TreeGrafter"/>
</dbReference>
<dbReference type="HOGENOM" id="CLU_090389_10_4_2"/>
<accession>A0A075WB95</accession>
<evidence type="ECO:0000313" key="3">
    <source>
        <dbReference type="Proteomes" id="UP000028501"/>
    </source>
</evidence>
<reference evidence="2 3" key="1">
    <citation type="submission" date="2013-07" db="EMBL/GenBank/DDBJ databases">
        <title>Genome of Archaeoglobus fulgidus.</title>
        <authorList>
            <person name="Fiebig A."/>
            <person name="Birkeland N.-K."/>
        </authorList>
    </citation>
    <scope>NUCLEOTIDE SEQUENCE [LARGE SCALE GENOMIC DNA]</scope>
    <source>
        <strain evidence="2 3">DSM 8774</strain>
    </source>
</reference>
<dbReference type="PANTHER" id="PTHR45663:SF11">
    <property type="entry name" value="GEO12009P1"/>
    <property type="match status" value="1"/>
</dbReference>
<dbReference type="EMBL" id="CP006577">
    <property type="protein sequence ID" value="AIG97645.1"/>
    <property type="molecule type" value="Genomic_DNA"/>
</dbReference>
<dbReference type="SUPFAM" id="SSF52833">
    <property type="entry name" value="Thioredoxin-like"/>
    <property type="match status" value="1"/>
</dbReference>
<dbReference type="AlphaFoldDB" id="A0A075WB95"/>
<sequence>MKALVFTSKYCPYCRAFEKVVERLVEELNGTVEFEVVDVDEKRELAEKYEVLMLPTLVLTDGDKVLGGFMGFADYKTARKAILEQISAFLKPDYKN</sequence>
<dbReference type="RefSeq" id="WP_048095286.1">
    <property type="nucleotide sequence ID" value="NZ_CP006577.1"/>
</dbReference>